<dbReference type="GO" id="GO:0008270">
    <property type="term" value="F:zinc ion binding"/>
    <property type="evidence" value="ECO:0007669"/>
    <property type="project" value="UniProtKB-KW"/>
</dbReference>
<evidence type="ECO:0000256" key="1">
    <source>
        <dbReference type="ARBA" id="ARBA00022723"/>
    </source>
</evidence>
<evidence type="ECO:0000313" key="6">
    <source>
        <dbReference type="EMBL" id="CAA2616475.1"/>
    </source>
</evidence>
<keyword evidence="1" id="KW-0479">Metal-binding</keyword>
<dbReference type="SUPFAM" id="SSF103612">
    <property type="entry name" value="SBT domain"/>
    <property type="match status" value="1"/>
</dbReference>
<keyword evidence="2 4" id="KW-0863">Zinc-finger</keyword>
<keyword evidence="7" id="KW-1185">Reference proteome</keyword>
<dbReference type="Pfam" id="PF03110">
    <property type="entry name" value="SBP"/>
    <property type="match status" value="1"/>
</dbReference>
<name>A0A7I8IFT9_SPIIN</name>
<evidence type="ECO:0000256" key="3">
    <source>
        <dbReference type="ARBA" id="ARBA00022833"/>
    </source>
</evidence>
<reference evidence="6 7" key="1">
    <citation type="submission" date="2019-12" db="EMBL/GenBank/DDBJ databases">
        <authorList>
            <person name="Scholz U."/>
            <person name="Mascher M."/>
            <person name="Fiebig A."/>
        </authorList>
    </citation>
    <scope>NUCLEOTIDE SEQUENCE</scope>
</reference>
<dbReference type="PANTHER" id="PTHR31251:SF169">
    <property type="entry name" value="SQUAMOSA PROMOTER-BINDING-LIKE PROTEIN 8"/>
    <property type="match status" value="1"/>
</dbReference>
<dbReference type="InterPro" id="IPR036893">
    <property type="entry name" value="SBP_sf"/>
</dbReference>
<dbReference type="Proteomes" id="UP001189122">
    <property type="component" value="Unassembled WGS sequence"/>
</dbReference>
<evidence type="ECO:0000313" key="7">
    <source>
        <dbReference type="Proteomes" id="UP001189122"/>
    </source>
</evidence>
<dbReference type="InterPro" id="IPR044817">
    <property type="entry name" value="SBP-like"/>
</dbReference>
<proteinExistence type="predicted"/>
<dbReference type="GO" id="GO:0003677">
    <property type="term" value="F:DNA binding"/>
    <property type="evidence" value="ECO:0007669"/>
    <property type="project" value="InterPro"/>
</dbReference>
<dbReference type="InterPro" id="IPR004333">
    <property type="entry name" value="SBP_dom"/>
</dbReference>
<accession>A0A7I8IFT9</accession>
<organism evidence="6">
    <name type="scientific">Spirodela intermedia</name>
    <name type="common">Intermediate duckweed</name>
    <dbReference type="NCBI Taxonomy" id="51605"/>
    <lineage>
        <taxon>Eukaryota</taxon>
        <taxon>Viridiplantae</taxon>
        <taxon>Streptophyta</taxon>
        <taxon>Embryophyta</taxon>
        <taxon>Tracheophyta</taxon>
        <taxon>Spermatophyta</taxon>
        <taxon>Magnoliopsida</taxon>
        <taxon>Liliopsida</taxon>
        <taxon>Araceae</taxon>
        <taxon>Lemnoideae</taxon>
        <taxon>Spirodela</taxon>
    </lineage>
</organism>
<keyword evidence="3" id="KW-0862">Zinc</keyword>
<gene>
    <name evidence="6" type="ORF">SI7747_02002694</name>
</gene>
<dbReference type="AlphaFoldDB" id="A0A7I8IFT9"/>
<dbReference type="EMBL" id="CACRZD030000002">
    <property type="protein sequence ID" value="CAA6656154.1"/>
    <property type="molecule type" value="Genomic_DNA"/>
</dbReference>
<feature type="domain" description="SBP-type" evidence="5">
    <location>
        <begin position="61"/>
        <end position="110"/>
    </location>
</feature>
<sequence>MSSVTHSGEVPVMEQPHHRRQIFPFYDQFVQLGANVCRRSGRSGGTGAGGDSGGVVATGTTARCQAEGCGEDLNRAKHYHRKHKVCEFHSRAAAVVVHGLSRRFCQQCSR</sequence>
<dbReference type="EMBL" id="LR743589">
    <property type="protein sequence ID" value="CAA2616475.1"/>
    <property type="molecule type" value="Genomic_DNA"/>
</dbReference>
<dbReference type="PROSITE" id="PS51141">
    <property type="entry name" value="ZF_SBP"/>
    <property type="match status" value="1"/>
</dbReference>
<dbReference type="Gene3D" id="4.10.1100.10">
    <property type="entry name" value="Transcription factor, SBP-box domain"/>
    <property type="match status" value="1"/>
</dbReference>
<evidence type="ECO:0000256" key="4">
    <source>
        <dbReference type="PROSITE-ProRule" id="PRU00470"/>
    </source>
</evidence>
<dbReference type="PANTHER" id="PTHR31251">
    <property type="entry name" value="SQUAMOSA PROMOTER-BINDING-LIKE PROTEIN 4"/>
    <property type="match status" value="1"/>
</dbReference>
<dbReference type="GO" id="GO:0005634">
    <property type="term" value="C:nucleus"/>
    <property type="evidence" value="ECO:0007669"/>
    <property type="project" value="InterPro"/>
</dbReference>
<evidence type="ECO:0000256" key="2">
    <source>
        <dbReference type="ARBA" id="ARBA00022771"/>
    </source>
</evidence>
<evidence type="ECO:0000259" key="5">
    <source>
        <dbReference type="PROSITE" id="PS51141"/>
    </source>
</evidence>
<protein>
    <recommendedName>
        <fullName evidence="5">SBP-type domain-containing protein</fullName>
    </recommendedName>
</protein>